<feature type="compositionally biased region" description="Polar residues" evidence="1">
    <location>
        <begin position="648"/>
        <end position="661"/>
    </location>
</feature>
<feature type="region of interest" description="Disordered" evidence="1">
    <location>
        <begin position="589"/>
        <end position="614"/>
    </location>
</feature>
<feature type="compositionally biased region" description="Polar residues" evidence="1">
    <location>
        <begin position="434"/>
        <end position="448"/>
    </location>
</feature>
<feature type="region of interest" description="Disordered" evidence="1">
    <location>
        <begin position="629"/>
        <end position="665"/>
    </location>
</feature>
<accession>A0AAV5RMK1</accession>
<evidence type="ECO:0000256" key="1">
    <source>
        <dbReference type="SAM" id="MobiDB-lite"/>
    </source>
</evidence>
<feature type="compositionally biased region" description="Basic and acidic residues" evidence="1">
    <location>
        <begin position="524"/>
        <end position="533"/>
    </location>
</feature>
<gene>
    <name evidence="2" type="ORF">DASB73_036180</name>
</gene>
<feature type="region of interest" description="Disordered" evidence="1">
    <location>
        <begin position="521"/>
        <end position="542"/>
    </location>
</feature>
<feature type="compositionally biased region" description="Polar residues" evidence="1">
    <location>
        <begin position="269"/>
        <end position="283"/>
    </location>
</feature>
<name>A0AAV5RMK1_STABA</name>
<reference evidence="2 3" key="1">
    <citation type="journal article" date="2023" name="Elife">
        <title>Identification of key yeast species and microbe-microbe interactions impacting larval growth of Drosophila in the wild.</title>
        <authorList>
            <person name="Mure A."/>
            <person name="Sugiura Y."/>
            <person name="Maeda R."/>
            <person name="Honda K."/>
            <person name="Sakurai N."/>
            <person name="Takahashi Y."/>
            <person name="Watada M."/>
            <person name="Katoh T."/>
            <person name="Gotoh A."/>
            <person name="Gotoh Y."/>
            <person name="Taniguchi I."/>
            <person name="Nakamura K."/>
            <person name="Hayashi T."/>
            <person name="Katayama T."/>
            <person name="Uemura T."/>
            <person name="Hattori Y."/>
        </authorList>
    </citation>
    <scope>NUCLEOTIDE SEQUENCE [LARGE SCALE GENOMIC DNA]</scope>
    <source>
        <strain evidence="2 3">SB-73</strain>
    </source>
</reference>
<dbReference type="EMBL" id="BTGC01000008">
    <property type="protein sequence ID" value="GMM52655.1"/>
    <property type="molecule type" value="Genomic_DNA"/>
</dbReference>
<sequence>MRINFSHVEDLVTGKSISSNVVYNEKVRQTGSFDACIKRTGSDAKHLGWIQLLYLGDDRVALCRDTSDPNELSLLFPFFTGSEFRSVKRHGNFFVLDSLLVSLSFEADSNLLAEAAIEVSQWSRLFSKLICSDVPTGEHKPIMSAFNSGYSGSFSSGPQPALFDGLGITLPMFEPAQEQTQQILNSNPTGRLRQLVPQTTMPTSRTMKRISLGLQKPIETGNLGFGDDLKSLIESLDEKAQKPAQVSLAEVKEELDDTLAPPTAPLSKTMESSPNSESGTPSPTRLYLDAQTPTPTSTKKNRLESILQKEAQLKKSGLNLNILKEDKDAVFREPPNIPPPVPSNGMQDSTDMQVVDLSQENINEIHKTAPKQEDKKISTPNVAVNVFTPPLSPAPQESLKARHKGKSFKKTENENKENTYSESNNDFESFDLDNPNSTRPLQQLSENNSRPKKTSLMKTMKRILRKKSSESLPKSDLNSPALSISRGTFTEPSSAKHDESDESIEIAKVVTDQNLCENFELEEKEPTIKEDKKSKKSSSISTNASINPSVVAIGTNSESQTSAVPKLDSCNSISALSFRSMSSRSSHLHDCASEIDSDSDSGRSKSPSDSKSISASASSSLAAIAPVIVDASGSPSPSTPKAKRTESSESVGNMKTSQSRAVSIEDSWRELEDKLNTMVSESKSNHDLPSEPLRRETRTSLVNEPTSLTNSNANSFNMFGAHTNRSMPDLKNNGHSTSSSYSSIGSRGSAYSNSSLSSIASSSAPSLSLASKSLISEVTLYAGNLWISKWQDTKWVPLSQAELPTEVTANSRNKGTKITVKVSNTESFTVQFLSSSEIRRISVHDVELKTEEGVYMFRGREIDNTQCFFKTLWAINNDMNSDIFGANDKLNRRSLMSPMVPRMSQTMKYPLTSTIIEE</sequence>
<organism evidence="2 3">
    <name type="scientific">Starmerella bacillaris</name>
    <name type="common">Yeast</name>
    <name type="synonym">Candida zemplinina</name>
    <dbReference type="NCBI Taxonomy" id="1247836"/>
    <lineage>
        <taxon>Eukaryota</taxon>
        <taxon>Fungi</taxon>
        <taxon>Dikarya</taxon>
        <taxon>Ascomycota</taxon>
        <taxon>Saccharomycotina</taxon>
        <taxon>Dipodascomycetes</taxon>
        <taxon>Dipodascales</taxon>
        <taxon>Trichomonascaceae</taxon>
        <taxon>Starmerella</taxon>
    </lineage>
</organism>
<feature type="compositionally biased region" description="Basic and acidic residues" evidence="1">
    <location>
        <begin position="409"/>
        <end position="419"/>
    </location>
</feature>
<comment type="caution">
    <text evidence="2">The sequence shown here is derived from an EMBL/GenBank/DDBJ whole genome shotgun (WGS) entry which is preliminary data.</text>
</comment>
<evidence type="ECO:0008006" key="4">
    <source>
        <dbReference type="Google" id="ProtNLM"/>
    </source>
</evidence>
<dbReference type="Proteomes" id="UP001362899">
    <property type="component" value="Unassembled WGS sequence"/>
</dbReference>
<feature type="region of interest" description="Disordered" evidence="1">
    <location>
        <begin position="252"/>
        <end position="302"/>
    </location>
</feature>
<protein>
    <recommendedName>
        <fullName evidence="4">PH domain-containing protein</fullName>
    </recommendedName>
</protein>
<feature type="compositionally biased region" description="Basic residues" evidence="1">
    <location>
        <begin position="450"/>
        <end position="466"/>
    </location>
</feature>
<evidence type="ECO:0000313" key="3">
    <source>
        <dbReference type="Proteomes" id="UP001362899"/>
    </source>
</evidence>
<feature type="region of interest" description="Disordered" evidence="1">
    <location>
        <begin position="386"/>
        <end position="502"/>
    </location>
</feature>
<keyword evidence="3" id="KW-1185">Reference proteome</keyword>
<feature type="compositionally biased region" description="Polar residues" evidence="1">
    <location>
        <begin position="470"/>
        <end position="493"/>
    </location>
</feature>
<dbReference type="AlphaFoldDB" id="A0AAV5RMK1"/>
<evidence type="ECO:0000313" key="2">
    <source>
        <dbReference type="EMBL" id="GMM52655.1"/>
    </source>
</evidence>
<proteinExistence type="predicted"/>